<dbReference type="Proteomes" id="UP000007013">
    <property type="component" value="Chromosome"/>
</dbReference>
<dbReference type="Gene3D" id="3.40.50.2000">
    <property type="entry name" value="Glycogen Phosphorylase B"/>
    <property type="match status" value="2"/>
</dbReference>
<dbReference type="GO" id="GO:0016757">
    <property type="term" value="F:glycosyltransferase activity"/>
    <property type="evidence" value="ECO:0007669"/>
    <property type="project" value="UniProtKB-ARBA"/>
</dbReference>
<dbReference type="STRING" id="452637.Oter_1236"/>
<dbReference type="HOGENOM" id="CLU_365505_0_0_0"/>
<dbReference type="CAZy" id="GT4">
    <property type="family name" value="Glycosyltransferase Family 4"/>
</dbReference>
<dbReference type="PANTHER" id="PTHR12526">
    <property type="entry name" value="GLYCOSYLTRANSFERASE"/>
    <property type="match status" value="1"/>
</dbReference>
<dbReference type="SUPFAM" id="SSF53756">
    <property type="entry name" value="UDP-Glycosyltransferase/glycogen phosphorylase"/>
    <property type="match status" value="1"/>
</dbReference>
<organism evidence="2 3">
    <name type="scientific">Opitutus terrae (strain DSM 11246 / JCM 15787 / PB90-1)</name>
    <dbReference type="NCBI Taxonomy" id="452637"/>
    <lineage>
        <taxon>Bacteria</taxon>
        <taxon>Pseudomonadati</taxon>
        <taxon>Verrucomicrobiota</taxon>
        <taxon>Opitutia</taxon>
        <taxon>Opitutales</taxon>
        <taxon>Opitutaceae</taxon>
        <taxon>Opitutus</taxon>
    </lineage>
</organism>
<dbReference type="CDD" id="cd03822">
    <property type="entry name" value="GT4_mannosyltransferase-like"/>
    <property type="match status" value="1"/>
</dbReference>
<dbReference type="KEGG" id="ote:Oter_1236"/>
<evidence type="ECO:0000313" key="3">
    <source>
        <dbReference type="Proteomes" id="UP000007013"/>
    </source>
</evidence>
<keyword evidence="2" id="KW-0808">Transferase</keyword>
<dbReference type="EMBL" id="CP001032">
    <property type="protein sequence ID" value="ACB74521.1"/>
    <property type="molecule type" value="Genomic_DNA"/>
</dbReference>
<dbReference type="InterPro" id="IPR028098">
    <property type="entry name" value="Glyco_trans_4-like_N"/>
</dbReference>
<evidence type="ECO:0000313" key="2">
    <source>
        <dbReference type="EMBL" id="ACB74521.1"/>
    </source>
</evidence>
<evidence type="ECO:0000259" key="1">
    <source>
        <dbReference type="Pfam" id="PF13439"/>
    </source>
</evidence>
<keyword evidence="3" id="KW-1185">Reference proteome</keyword>
<reference evidence="2 3" key="1">
    <citation type="journal article" date="2011" name="J. Bacteriol.">
        <title>Genome sequence of the verrucomicrobium Opitutus terrae PB90-1, an abundant inhabitant of rice paddy soil ecosystems.</title>
        <authorList>
            <person name="van Passel M.W."/>
            <person name="Kant R."/>
            <person name="Palva A."/>
            <person name="Copeland A."/>
            <person name="Lucas S."/>
            <person name="Lapidus A."/>
            <person name="Glavina del Rio T."/>
            <person name="Pitluck S."/>
            <person name="Goltsman E."/>
            <person name="Clum A."/>
            <person name="Sun H."/>
            <person name="Schmutz J."/>
            <person name="Larimer F.W."/>
            <person name="Land M.L."/>
            <person name="Hauser L."/>
            <person name="Kyrpides N."/>
            <person name="Mikhailova N."/>
            <person name="Richardson P.P."/>
            <person name="Janssen P.H."/>
            <person name="de Vos W.M."/>
            <person name="Smidt H."/>
        </authorList>
    </citation>
    <scope>NUCLEOTIDE SEQUENCE [LARGE SCALE GENOMIC DNA]</scope>
    <source>
        <strain evidence="3">DSM 11246 / JCM 15787 / PB90-1</strain>
    </source>
</reference>
<proteinExistence type="predicted"/>
<accession>B1ZPK2</accession>
<dbReference type="Pfam" id="PF13692">
    <property type="entry name" value="Glyco_trans_1_4"/>
    <property type="match status" value="1"/>
</dbReference>
<sequence>MRAPFLARKVAFIGTYLPRKCGIATFTHDLRHAVALQRGESACLVIAMNDAAGPYAYPPAVVCEISEQDLASYERAAEYLNHRDVDVVCVQHEFGIFGGSAGGHLLTLLRALKMPIVTTLHTVLRDPGPEQRRVMDALIKVSDRLVVMTERGRTFLRERYAAPAEKIDLIAHGIHDVPLEEPDRYKELFAVEGRLVLLTFGLLSPNKGIEHVLNALPVIIAEFPQVVYLVLGATHPNLLRHQGEAYRLGLERLAKKNGVEQHVIFYNRFVDLPELKEFIGAADVYVTPYLNEQQIVSGTLAYAFGAGKAVISTPYWHAAELLADGRGVLVPFADAPAIARSVCDLLRDEPARLELRRRAHLLGREMIWSRAAEHYGESFERARAQHAAKHRQAFLLRTLAQEPMQLPAFKPDHVLRMSDSTGMLQHALFSVPNFAHGYCTDDNARALMLTLLWESLGQSTPAIESLATSYTAFLAHGLHPGTRRFRNFMSYDRRWLEDVGSEDSHGRALWALGVCAGHARDRSLQLLAGQLFEAALPAVVDLVHPRTWAFALLGIHAYLQRQPGDSRAGEIRAVLVDRLMTRFAEHARGDWFWLADDATYDNARVAHALILSGGAMAQKAVQETGLRALGWLMRIQTATNGHFQPIGSDGFFHRDRPRAFFDQQPIEVQATVAACIGAFHATADRSWLRQAHRVFEWFLGRNDLGLMLYDAKTGGCRDALHADRVNENQGAESTLAFHLALAELQLTHNDLTDFEPSTAVAAGAA</sequence>
<dbReference type="eggNOG" id="COG0438">
    <property type="taxonomic scope" value="Bacteria"/>
</dbReference>
<gene>
    <name evidence="2" type="ordered locus">Oter_1236</name>
</gene>
<dbReference type="AlphaFoldDB" id="B1ZPK2"/>
<dbReference type="PANTHER" id="PTHR12526:SF572">
    <property type="entry name" value="BLL5144 PROTEIN"/>
    <property type="match status" value="1"/>
</dbReference>
<feature type="domain" description="Glycosyltransferase subfamily 4-like N-terminal" evidence="1">
    <location>
        <begin position="58"/>
        <end position="174"/>
    </location>
</feature>
<name>B1ZPK2_OPITP</name>
<dbReference type="Pfam" id="PF13439">
    <property type="entry name" value="Glyco_transf_4"/>
    <property type="match status" value="1"/>
</dbReference>
<protein>
    <submittedName>
        <fullName evidence="2">Glycosyl transferase group 1</fullName>
    </submittedName>
</protein>